<dbReference type="InterPro" id="IPR024466">
    <property type="entry name" value="CHP02679_N"/>
</dbReference>
<reference evidence="4 5" key="1">
    <citation type="submission" date="2019-03" db="EMBL/GenBank/DDBJ databases">
        <title>Genomic Encyclopedia of Type Strains, Phase IV (KMG-IV): sequencing the most valuable type-strain genomes for metagenomic binning, comparative biology and taxonomic classification.</title>
        <authorList>
            <person name="Goeker M."/>
        </authorList>
    </citation>
    <scope>NUCLEOTIDE SEQUENCE [LARGE SCALE GENOMIC DNA]</scope>
    <source>
        <strain evidence="4 5">DSM 20580</strain>
    </source>
</reference>
<evidence type="ECO:0000259" key="3">
    <source>
        <dbReference type="Pfam" id="PF11796"/>
    </source>
</evidence>
<evidence type="ECO:0000256" key="1">
    <source>
        <dbReference type="SAM" id="MobiDB-lite"/>
    </source>
</evidence>
<protein>
    <submittedName>
        <fullName evidence="4">Uncharacterized protein (TIGR02679 family)</fullName>
    </submittedName>
</protein>
<organism evidence="4 5">
    <name type="scientific">Kurthia zopfii</name>
    <dbReference type="NCBI Taxonomy" id="1650"/>
    <lineage>
        <taxon>Bacteria</taxon>
        <taxon>Bacillati</taxon>
        <taxon>Bacillota</taxon>
        <taxon>Bacilli</taxon>
        <taxon>Bacillales</taxon>
        <taxon>Caryophanaceae</taxon>
        <taxon>Kurthia</taxon>
    </lineage>
</organism>
<dbReference type="Pfam" id="PF09664">
    <property type="entry name" value="DUF2399"/>
    <property type="match status" value="1"/>
</dbReference>
<dbReference type="SUPFAM" id="SSF56726">
    <property type="entry name" value="DNA topoisomerase IV, alpha subunit"/>
    <property type="match status" value="1"/>
</dbReference>
<dbReference type="InterPro" id="IPR036078">
    <property type="entry name" value="Spo11/TopoVI_A_sf"/>
</dbReference>
<accession>A0ABY2EMA0</accession>
<feature type="domain" description="DUF2399" evidence="2">
    <location>
        <begin position="255"/>
        <end position="404"/>
    </location>
</feature>
<feature type="domain" description="Conserved hypothetical protein CHP02679 N terminus" evidence="3">
    <location>
        <begin position="29"/>
        <end position="232"/>
    </location>
</feature>
<dbReference type="InterPro" id="IPR024465">
    <property type="entry name" value="DUF2399"/>
</dbReference>
<evidence type="ECO:0000259" key="2">
    <source>
        <dbReference type="Pfam" id="PF09664"/>
    </source>
</evidence>
<feature type="non-terminal residue" evidence="4">
    <location>
        <position position="1"/>
    </location>
</feature>
<dbReference type="Proteomes" id="UP000294641">
    <property type="component" value="Unassembled WGS sequence"/>
</dbReference>
<keyword evidence="5" id="KW-1185">Reference proteome</keyword>
<gene>
    <name evidence="4" type="ORF">DFR61_14018</name>
</gene>
<dbReference type="EMBL" id="SNZG01000040">
    <property type="protein sequence ID" value="TDR34363.1"/>
    <property type="molecule type" value="Genomic_DNA"/>
</dbReference>
<comment type="caution">
    <text evidence="4">The sequence shown here is derived from an EMBL/GenBank/DDBJ whole genome shotgun (WGS) entry which is preliminary data.</text>
</comment>
<feature type="region of interest" description="Disordered" evidence="1">
    <location>
        <begin position="1"/>
        <end position="20"/>
    </location>
</feature>
<dbReference type="InterPro" id="IPR013495">
    <property type="entry name" value="CHP02679"/>
</dbReference>
<evidence type="ECO:0000313" key="5">
    <source>
        <dbReference type="Proteomes" id="UP000294641"/>
    </source>
</evidence>
<dbReference type="RefSeq" id="WP_133538426.1">
    <property type="nucleotide sequence ID" value="NZ_SNZG01000040.1"/>
</dbReference>
<dbReference type="Pfam" id="PF11796">
    <property type="entry name" value="DUF3323"/>
    <property type="match status" value="1"/>
</dbReference>
<name>A0ABY2EMA0_9BACL</name>
<sequence>SFRVTNGNPQTERYSSPTYRRWGNSTEQMLKDFSAEEIAEIAGFLGVSAIQLERKGKVTLQQFEEQLMTSAFSHMTLKELIEAILNEQLETKIQKMQEKENVNRNFVQQLESILTNYPTWLQKILKCESDSRFIWQQQATILRDLEIVAKALEQHLINNQFMRLPLFAQQATGNPHAFDTNTVLGKLLVHAAFSLNKQSKAYPKNTEERVDLLATLKIVQDDLWNFVTVQGLVGYTYDSIHKVWEAANQTKSALNMPMRELLNITRVQPLFNKSVYIVENSSVASTLMDINPKAPIICTHGQVRMAGWRLLDLLDPDVAIYYAGDLDPEGLHIAQNILKRYGPRVNLWRMDVQCYQNAMSETLSDDRLAKLKSITILPNVVEQMQQNKKAAYQEAWIDLLIEDIRRNGK</sequence>
<evidence type="ECO:0000313" key="4">
    <source>
        <dbReference type="EMBL" id="TDR34363.1"/>
    </source>
</evidence>
<dbReference type="NCBIfam" id="TIGR02679">
    <property type="entry name" value="TIGR02679 family protein"/>
    <property type="match status" value="1"/>
</dbReference>
<proteinExistence type="predicted"/>